<evidence type="ECO:0000256" key="1">
    <source>
        <dbReference type="SAM" id="MobiDB-lite"/>
    </source>
</evidence>
<organism evidence="2">
    <name type="scientific">Siphoviridae sp. ctBLh2</name>
    <dbReference type="NCBI Taxonomy" id="2827803"/>
    <lineage>
        <taxon>Viruses</taxon>
        <taxon>Duplodnaviria</taxon>
        <taxon>Heunggongvirae</taxon>
        <taxon>Uroviricota</taxon>
        <taxon>Caudoviricetes</taxon>
    </lineage>
</organism>
<protein>
    <submittedName>
        <fullName evidence="2">Uncharacterized protein</fullName>
    </submittedName>
</protein>
<dbReference type="EMBL" id="BK032514">
    <property type="protein sequence ID" value="DAF45570.1"/>
    <property type="molecule type" value="Genomic_DNA"/>
</dbReference>
<proteinExistence type="predicted"/>
<name>A0A8S5S4D0_9CAUD</name>
<evidence type="ECO:0000313" key="2">
    <source>
        <dbReference type="EMBL" id="DAF45570.1"/>
    </source>
</evidence>
<feature type="region of interest" description="Disordered" evidence="1">
    <location>
        <begin position="1"/>
        <end position="34"/>
    </location>
</feature>
<sequence>MGRNFSEEGNPESGSMQGAARAESEPPPAAPLPWDAARRLWNGFVGRDSDGHSAGTTGILPSCRRFAWLPDSGLQILRTC</sequence>
<accession>A0A8S5S4D0</accession>
<reference evidence="2" key="1">
    <citation type="journal article" date="2021" name="Proc. Natl. Acad. Sci. U.S.A.">
        <title>A Catalog of Tens of Thousands of Viruses from Human Metagenomes Reveals Hidden Associations with Chronic Diseases.</title>
        <authorList>
            <person name="Tisza M.J."/>
            <person name="Buck C.B."/>
        </authorList>
    </citation>
    <scope>NUCLEOTIDE SEQUENCE</scope>
    <source>
        <strain evidence="2">CtBLh2</strain>
    </source>
</reference>